<comment type="catalytic activity">
    <reaction evidence="1">
        <text>ATP + protein L-histidine = ADP + protein N-phospho-L-histidine.</text>
        <dbReference type="EC" id="2.7.13.3"/>
    </reaction>
</comment>
<dbReference type="InterPro" id="IPR036890">
    <property type="entry name" value="HATPase_C_sf"/>
</dbReference>
<evidence type="ECO:0000313" key="16">
    <source>
        <dbReference type="Proteomes" id="UP000614460"/>
    </source>
</evidence>
<keyword evidence="10 12" id="KW-0472">Membrane</keyword>
<dbReference type="SUPFAM" id="SSF55874">
    <property type="entry name" value="ATPase domain of HSP90 chaperone/DNA topoisomerase II/histidine kinase"/>
    <property type="match status" value="1"/>
</dbReference>
<evidence type="ECO:0000256" key="9">
    <source>
        <dbReference type="ARBA" id="ARBA00023012"/>
    </source>
</evidence>
<dbReference type="InterPro" id="IPR003661">
    <property type="entry name" value="HisK_dim/P_dom"/>
</dbReference>
<proteinExistence type="predicted"/>
<dbReference type="PRINTS" id="PR00344">
    <property type="entry name" value="BCTRLSENSOR"/>
</dbReference>
<dbReference type="SMART" id="SM00387">
    <property type="entry name" value="HATPase_c"/>
    <property type="match status" value="1"/>
</dbReference>
<dbReference type="Pfam" id="PF00512">
    <property type="entry name" value="HisKA"/>
    <property type="match status" value="1"/>
</dbReference>
<dbReference type="Gene3D" id="3.30.565.10">
    <property type="entry name" value="Histidine kinase-like ATPase, C-terminal domain"/>
    <property type="match status" value="1"/>
</dbReference>
<dbReference type="EMBL" id="BMKM01000007">
    <property type="protein sequence ID" value="GGE26907.1"/>
    <property type="molecule type" value="Genomic_DNA"/>
</dbReference>
<evidence type="ECO:0000256" key="8">
    <source>
        <dbReference type="ARBA" id="ARBA00022989"/>
    </source>
</evidence>
<comment type="subcellular location">
    <subcellularLocation>
        <location evidence="2">Membrane</location>
    </subcellularLocation>
</comment>
<feature type="coiled-coil region" evidence="11">
    <location>
        <begin position="264"/>
        <end position="291"/>
    </location>
</feature>
<gene>
    <name evidence="15" type="ORF">GCM10011516_25720</name>
</gene>
<evidence type="ECO:0000256" key="1">
    <source>
        <dbReference type="ARBA" id="ARBA00000085"/>
    </source>
</evidence>
<dbReference type="InterPro" id="IPR003660">
    <property type="entry name" value="HAMP_dom"/>
</dbReference>
<evidence type="ECO:0000256" key="11">
    <source>
        <dbReference type="SAM" id="Coils"/>
    </source>
</evidence>
<evidence type="ECO:0000256" key="7">
    <source>
        <dbReference type="ARBA" id="ARBA00022777"/>
    </source>
</evidence>
<name>A0A8H9G043_9SPHI</name>
<evidence type="ECO:0000256" key="6">
    <source>
        <dbReference type="ARBA" id="ARBA00022692"/>
    </source>
</evidence>
<protein>
    <recommendedName>
        <fullName evidence="3">histidine kinase</fullName>
        <ecNumber evidence="3">2.7.13.3</ecNumber>
    </recommendedName>
</protein>
<evidence type="ECO:0000259" key="14">
    <source>
        <dbReference type="PROSITE" id="PS50885"/>
    </source>
</evidence>
<evidence type="ECO:0000256" key="5">
    <source>
        <dbReference type="ARBA" id="ARBA00022679"/>
    </source>
</evidence>
<keyword evidence="7 15" id="KW-0418">Kinase</keyword>
<dbReference type="AlphaFoldDB" id="A0A8H9G043"/>
<dbReference type="CDD" id="cd00075">
    <property type="entry name" value="HATPase"/>
    <property type="match status" value="1"/>
</dbReference>
<keyword evidence="16" id="KW-1185">Reference proteome</keyword>
<keyword evidence="5" id="KW-0808">Transferase</keyword>
<evidence type="ECO:0000256" key="3">
    <source>
        <dbReference type="ARBA" id="ARBA00012438"/>
    </source>
</evidence>
<sequence>MKLKHRLALYSLVIFSVITLLISVGIYFLYYVQMEKSEQQSLESKSLLSAIYYLERDELSSLEHENIQKQLQKTISRRNIAVFDSKNGKIAGDMVSISDIPQKFIETVRNEKNSFFTTEHYFYNGIYYEDNEGDFVIVTRESKDDFNNQMQSLLHILIISFLIGLLIIYFFSRFLGYIAYQPIIKVINQIKERDSKNFDKPIYLDRSYSEIQDLVNTYNHFVDRISQTFHVQKNFIDYVSHELRTPITALLGTLEVTNQRKRNAAEYEEVIVQLKQYINDLEQTLEQMMLLSGAKTSFEFSRVRIDEIIWQVIENAILFYHADIEVEIKVERNDLLFQEGNEKLLELAFNNIIENAIKYSDNKKVTVVILEQDGRLVLQVKDQGIGISEEDLKKVKQNFFRGENTGNYSGKGIGLSMANIIFMLHKIDLEITSTGNGTQVSLIF</sequence>
<reference evidence="15" key="2">
    <citation type="submission" date="2020-09" db="EMBL/GenBank/DDBJ databases">
        <authorList>
            <person name="Sun Q."/>
            <person name="Zhou Y."/>
        </authorList>
    </citation>
    <scope>NUCLEOTIDE SEQUENCE</scope>
    <source>
        <strain evidence="15">CGMCC 1.15966</strain>
    </source>
</reference>
<dbReference type="GO" id="GO:0005886">
    <property type="term" value="C:plasma membrane"/>
    <property type="evidence" value="ECO:0007669"/>
    <property type="project" value="TreeGrafter"/>
</dbReference>
<dbReference type="Proteomes" id="UP000614460">
    <property type="component" value="Unassembled WGS sequence"/>
</dbReference>
<dbReference type="Pfam" id="PF02518">
    <property type="entry name" value="HATPase_c"/>
    <property type="match status" value="1"/>
</dbReference>
<dbReference type="Gene3D" id="1.10.287.130">
    <property type="match status" value="1"/>
</dbReference>
<dbReference type="SUPFAM" id="SSF47384">
    <property type="entry name" value="Homodimeric domain of signal transducing histidine kinase"/>
    <property type="match status" value="1"/>
</dbReference>
<dbReference type="InterPro" id="IPR050428">
    <property type="entry name" value="TCS_sensor_his_kinase"/>
</dbReference>
<accession>A0A8H9G043</accession>
<dbReference type="Gene3D" id="6.10.340.10">
    <property type="match status" value="1"/>
</dbReference>
<keyword evidence="11" id="KW-0175">Coiled coil</keyword>
<feature type="domain" description="HAMP" evidence="14">
    <location>
        <begin position="181"/>
        <end position="230"/>
    </location>
</feature>
<feature type="transmembrane region" description="Helical" evidence="12">
    <location>
        <begin position="7"/>
        <end position="30"/>
    </location>
</feature>
<reference evidence="15" key="1">
    <citation type="journal article" date="2014" name="Int. J. Syst. Evol. Microbiol.">
        <title>Complete genome sequence of Corynebacterium casei LMG S-19264T (=DSM 44701T), isolated from a smear-ripened cheese.</title>
        <authorList>
            <consortium name="US DOE Joint Genome Institute (JGI-PGF)"/>
            <person name="Walter F."/>
            <person name="Albersmeier A."/>
            <person name="Kalinowski J."/>
            <person name="Ruckert C."/>
        </authorList>
    </citation>
    <scope>NUCLEOTIDE SEQUENCE</scope>
    <source>
        <strain evidence="15">CGMCC 1.15966</strain>
    </source>
</reference>
<dbReference type="CDD" id="cd00082">
    <property type="entry name" value="HisKA"/>
    <property type="match status" value="1"/>
</dbReference>
<dbReference type="PROSITE" id="PS50109">
    <property type="entry name" value="HIS_KIN"/>
    <property type="match status" value="1"/>
</dbReference>
<keyword evidence="6 12" id="KW-0812">Transmembrane</keyword>
<keyword evidence="9" id="KW-0902">Two-component regulatory system</keyword>
<dbReference type="InterPro" id="IPR036097">
    <property type="entry name" value="HisK_dim/P_sf"/>
</dbReference>
<dbReference type="EC" id="2.7.13.3" evidence="3"/>
<evidence type="ECO:0000313" key="15">
    <source>
        <dbReference type="EMBL" id="GGE26907.1"/>
    </source>
</evidence>
<organism evidence="15 16">
    <name type="scientific">Sphingobacterium cellulitidis</name>
    <dbReference type="NCBI Taxonomy" id="1768011"/>
    <lineage>
        <taxon>Bacteria</taxon>
        <taxon>Pseudomonadati</taxon>
        <taxon>Bacteroidota</taxon>
        <taxon>Sphingobacteriia</taxon>
        <taxon>Sphingobacteriales</taxon>
        <taxon>Sphingobacteriaceae</taxon>
        <taxon>Sphingobacterium</taxon>
    </lineage>
</organism>
<dbReference type="PROSITE" id="PS50885">
    <property type="entry name" value="HAMP"/>
    <property type="match status" value="1"/>
</dbReference>
<keyword evidence="8 12" id="KW-1133">Transmembrane helix</keyword>
<feature type="transmembrane region" description="Helical" evidence="12">
    <location>
        <begin position="152"/>
        <end position="171"/>
    </location>
</feature>
<dbReference type="InterPro" id="IPR004358">
    <property type="entry name" value="Sig_transdc_His_kin-like_C"/>
</dbReference>
<evidence type="ECO:0000256" key="4">
    <source>
        <dbReference type="ARBA" id="ARBA00022553"/>
    </source>
</evidence>
<feature type="domain" description="Histidine kinase" evidence="13">
    <location>
        <begin position="238"/>
        <end position="444"/>
    </location>
</feature>
<dbReference type="InterPro" id="IPR003594">
    <property type="entry name" value="HATPase_dom"/>
</dbReference>
<evidence type="ECO:0000256" key="2">
    <source>
        <dbReference type="ARBA" id="ARBA00004370"/>
    </source>
</evidence>
<evidence type="ECO:0000256" key="12">
    <source>
        <dbReference type="SAM" id="Phobius"/>
    </source>
</evidence>
<evidence type="ECO:0000259" key="13">
    <source>
        <dbReference type="PROSITE" id="PS50109"/>
    </source>
</evidence>
<dbReference type="PANTHER" id="PTHR45436:SF5">
    <property type="entry name" value="SENSOR HISTIDINE KINASE TRCS"/>
    <property type="match status" value="1"/>
</dbReference>
<dbReference type="InterPro" id="IPR005467">
    <property type="entry name" value="His_kinase_dom"/>
</dbReference>
<dbReference type="GO" id="GO:0000155">
    <property type="term" value="F:phosphorelay sensor kinase activity"/>
    <property type="evidence" value="ECO:0007669"/>
    <property type="project" value="InterPro"/>
</dbReference>
<comment type="caution">
    <text evidence="15">The sequence shown here is derived from an EMBL/GenBank/DDBJ whole genome shotgun (WGS) entry which is preliminary data.</text>
</comment>
<dbReference type="PANTHER" id="PTHR45436">
    <property type="entry name" value="SENSOR HISTIDINE KINASE YKOH"/>
    <property type="match status" value="1"/>
</dbReference>
<keyword evidence="4" id="KW-0597">Phosphoprotein</keyword>
<dbReference type="SMART" id="SM00388">
    <property type="entry name" value="HisKA"/>
    <property type="match status" value="1"/>
</dbReference>
<evidence type="ECO:0000256" key="10">
    <source>
        <dbReference type="ARBA" id="ARBA00023136"/>
    </source>
</evidence>
<dbReference type="RefSeq" id="WP_220476697.1">
    <property type="nucleotide sequence ID" value="NZ_BMKM01000007.1"/>
</dbReference>